<accession>A0A1F6XWD2</accession>
<protein>
    <submittedName>
        <fullName evidence="2">Uncharacterized protein</fullName>
    </submittedName>
</protein>
<keyword evidence="1" id="KW-1133">Transmembrane helix</keyword>
<dbReference type="EMBL" id="MFVK01000034">
    <property type="protein sequence ID" value="OGI98436.1"/>
    <property type="molecule type" value="Genomic_DNA"/>
</dbReference>
<evidence type="ECO:0000313" key="2">
    <source>
        <dbReference type="EMBL" id="OGI98436.1"/>
    </source>
</evidence>
<sequence>MKKVIILAFVAGLIINTLIFIYTVDVSFYVEQNLGTKYTYSAGFPLKINSVVDTQVRNNISGTLSLLSGPSALAMFMADLLVWSAVIWLIMLGIKQLIGKKYPVIPPPTTNNQLKKDINFVQR</sequence>
<dbReference type="Proteomes" id="UP000176479">
    <property type="component" value="Unassembled WGS sequence"/>
</dbReference>
<keyword evidence="1" id="KW-0472">Membrane</keyword>
<keyword evidence="1" id="KW-0812">Transmembrane</keyword>
<feature type="transmembrane region" description="Helical" evidence="1">
    <location>
        <begin position="72"/>
        <end position="94"/>
    </location>
</feature>
<organism evidence="2 3">
    <name type="scientific">Candidatus Nomurabacteria bacterium RIFCSPLOWO2_02_FULL_40_10</name>
    <dbReference type="NCBI Taxonomy" id="1801786"/>
    <lineage>
        <taxon>Bacteria</taxon>
        <taxon>Candidatus Nomuraibacteriota</taxon>
    </lineage>
</organism>
<reference evidence="2 3" key="1">
    <citation type="journal article" date="2016" name="Nat. Commun.">
        <title>Thousands of microbial genomes shed light on interconnected biogeochemical processes in an aquifer system.</title>
        <authorList>
            <person name="Anantharaman K."/>
            <person name="Brown C.T."/>
            <person name="Hug L.A."/>
            <person name="Sharon I."/>
            <person name="Castelle C.J."/>
            <person name="Probst A.J."/>
            <person name="Thomas B.C."/>
            <person name="Singh A."/>
            <person name="Wilkins M.J."/>
            <person name="Karaoz U."/>
            <person name="Brodie E.L."/>
            <person name="Williams K.H."/>
            <person name="Hubbard S.S."/>
            <person name="Banfield J.F."/>
        </authorList>
    </citation>
    <scope>NUCLEOTIDE SEQUENCE [LARGE SCALE GENOMIC DNA]</scope>
</reference>
<evidence type="ECO:0000313" key="3">
    <source>
        <dbReference type="Proteomes" id="UP000176479"/>
    </source>
</evidence>
<proteinExistence type="predicted"/>
<dbReference type="AlphaFoldDB" id="A0A1F6XWD2"/>
<gene>
    <name evidence="2" type="ORF">A3H53_02185</name>
</gene>
<name>A0A1F6XWD2_9BACT</name>
<comment type="caution">
    <text evidence="2">The sequence shown here is derived from an EMBL/GenBank/DDBJ whole genome shotgun (WGS) entry which is preliminary data.</text>
</comment>
<evidence type="ECO:0000256" key="1">
    <source>
        <dbReference type="SAM" id="Phobius"/>
    </source>
</evidence>
<feature type="transmembrane region" description="Helical" evidence="1">
    <location>
        <begin position="5"/>
        <end position="24"/>
    </location>
</feature>